<evidence type="ECO:0000313" key="11">
    <source>
        <dbReference type="EMBL" id="KQM08486.1"/>
    </source>
</evidence>
<dbReference type="GO" id="GO:0006006">
    <property type="term" value="P:glucose metabolic process"/>
    <property type="evidence" value="ECO:0007669"/>
    <property type="project" value="InterPro"/>
</dbReference>
<evidence type="ECO:0000256" key="4">
    <source>
        <dbReference type="PIRSR" id="PIRSR000149-1"/>
    </source>
</evidence>
<dbReference type="InterPro" id="IPR020829">
    <property type="entry name" value="GlycerAld_3-P_DH_cat"/>
</dbReference>
<dbReference type="FunFam" id="3.40.50.720:FF:000001">
    <property type="entry name" value="Glyceraldehyde-3-phosphate dehydrogenase"/>
    <property type="match status" value="1"/>
</dbReference>
<dbReference type="STRING" id="1702214.AL399_06950"/>
<dbReference type="CDD" id="cd05214">
    <property type="entry name" value="GAPDH_I_N"/>
    <property type="match status" value="1"/>
</dbReference>
<dbReference type="GO" id="GO:0051287">
    <property type="term" value="F:NAD binding"/>
    <property type="evidence" value="ECO:0007669"/>
    <property type="project" value="InterPro"/>
</dbReference>
<dbReference type="GO" id="GO:0050661">
    <property type="term" value="F:NADP binding"/>
    <property type="evidence" value="ECO:0007669"/>
    <property type="project" value="InterPro"/>
</dbReference>
<evidence type="ECO:0000259" key="10">
    <source>
        <dbReference type="SMART" id="SM00846"/>
    </source>
</evidence>
<feature type="domain" description="Glyceraldehyde 3-phosphate dehydrogenase NAD(P) binding" evidence="10">
    <location>
        <begin position="4"/>
        <end position="156"/>
    </location>
</feature>
<dbReference type="PATRIC" id="fig|1702214.3.peg.875"/>
<dbReference type="InterPro" id="IPR020830">
    <property type="entry name" value="GlycerAld_3-P_DH_AS"/>
</dbReference>
<name>A0A0Q4B7Z9_9BACT</name>
<comment type="subunit">
    <text evidence="2">Homotetramer.</text>
</comment>
<organism evidence="11 12">
    <name type="scientific">Candidatus [Bacteroides] periocalifornicus</name>
    <dbReference type="NCBI Taxonomy" id="1702214"/>
    <lineage>
        <taxon>Bacteria</taxon>
        <taxon>Pseudomonadati</taxon>
        <taxon>Bacteroidota</taxon>
    </lineage>
</organism>
<dbReference type="CDD" id="cd18126">
    <property type="entry name" value="GAPDH_I_C"/>
    <property type="match status" value="1"/>
</dbReference>
<dbReference type="NCBIfam" id="TIGR01534">
    <property type="entry name" value="GAPDH-I"/>
    <property type="match status" value="1"/>
</dbReference>
<dbReference type="PIRSF" id="PIRSF000149">
    <property type="entry name" value="GAP_DH"/>
    <property type="match status" value="1"/>
</dbReference>
<feature type="binding site" evidence="5">
    <location>
        <begin position="155"/>
        <end position="157"/>
    </location>
    <ligand>
        <name>D-glyceraldehyde 3-phosphate</name>
        <dbReference type="ChEBI" id="CHEBI:59776"/>
    </ligand>
</feature>
<gene>
    <name evidence="11" type="ORF">AL399_06950</name>
</gene>
<feature type="binding site" evidence="6">
    <location>
        <position position="319"/>
    </location>
    <ligand>
        <name>NAD(+)</name>
        <dbReference type="ChEBI" id="CHEBI:57540"/>
    </ligand>
</feature>
<comment type="caution">
    <text evidence="11">The sequence shown here is derived from an EMBL/GenBank/DDBJ whole genome shotgun (WGS) entry which is preliminary data.</text>
</comment>
<evidence type="ECO:0000256" key="1">
    <source>
        <dbReference type="ARBA" id="ARBA00007406"/>
    </source>
</evidence>
<dbReference type="Proteomes" id="UP000054172">
    <property type="component" value="Unassembled WGS sequence"/>
</dbReference>
<keyword evidence="6" id="KW-0547">Nucleotide-binding</keyword>
<evidence type="ECO:0000256" key="7">
    <source>
        <dbReference type="PIRSR" id="PIRSR000149-4"/>
    </source>
</evidence>
<evidence type="ECO:0000256" key="5">
    <source>
        <dbReference type="PIRSR" id="PIRSR000149-2"/>
    </source>
</evidence>
<keyword evidence="6" id="KW-0520">NAD</keyword>
<feature type="binding site" evidence="5">
    <location>
        <position position="237"/>
    </location>
    <ligand>
        <name>D-glyceraldehyde 3-phosphate</name>
        <dbReference type="ChEBI" id="CHEBI:59776"/>
    </ligand>
</feature>
<dbReference type="AlphaFoldDB" id="A0A0Q4B7Z9"/>
<dbReference type="Gene3D" id="3.40.50.720">
    <property type="entry name" value="NAD(P)-binding Rossmann-like Domain"/>
    <property type="match status" value="1"/>
</dbReference>
<dbReference type="InterPro" id="IPR006424">
    <property type="entry name" value="Glyceraldehyde-3-P_DH_1"/>
</dbReference>
<proteinExistence type="inferred from homology"/>
<dbReference type="FunFam" id="3.30.360.10:FF:000002">
    <property type="entry name" value="Glyceraldehyde-3-phosphate dehydrogenase"/>
    <property type="match status" value="1"/>
</dbReference>
<reference evidence="11" key="1">
    <citation type="submission" date="2015-08" db="EMBL/GenBank/DDBJ databases">
        <title>Candidatus Bacteriodes Periocalifornicus.</title>
        <authorList>
            <person name="McLean J.S."/>
            <person name="Kelley S."/>
        </authorList>
    </citation>
    <scope>NUCLEOTIDE SEQUENCE [LARGE SCALE GENOMIC DNA]</scope>
    <source>
        <strain evidence="11">12B</strain>
    </source>
</reference>
<feature type="binding site" evidence="5">
    <location>
        <position position="186"/>
    </location>
    <ligand>
        <name>D-glyceraldehyde 3-phosphate</name>
        <dbReference type="ChEBI" id="CHEBI:59776"/>
    </ligand>
</feature>
<dbReference type="InterPro" id="IPR020828">
    <property type="entry name" value="GlycerAld_3-P_DH_NAD(P)-bd"/>
</dbReference>
<feature type="site" description="Activates thiol group during catalysis" evidence="7">
    <location>
        <position position="183"/>
    </location>
</feature>
<dbReference type="SUPFAM" id="SSF55347">
    <property type="entry name" value="Glyceraldehyde-3-phosphate dehydrogenase-like, C-terminal domain"/>
    <property type="match status" value="1"/>
</dbReference>
<evidence type="ECO:0000256" key="8">
    <source>
        <dbReference type="RuleBase" id="RU000397"/>
    </source>
</evidence>
<evidence type="ECO:0000256" key="3">
    <source>
        <dbReference type="ARBA" id="ARBA00023002"/>
    </source>
</evidence>
<evidence type="ECO:0000313" key="12">
    <source>
        <dbReference type="Proteomes" id="UP000054172"/>
    </source>
</evidence>
<evidence type="ECO:0000256" key="9">
    <source>
        <dbReference type="RuleBase" id="RU361160"/>
    </source>
</evidence>
<dbReference type="InterPro" id="IPR036291">
    <property type="entry name" value="NAD(P)-bd_dom_sf"/>
</dbReference>
<dbReference type="Gene3D" id="3.30.360.10">
    <property type="entry name" value="Dihydrodipicolinate Reductase, domain 2"/>
    <property type="match status" value="1"/>
</dbReference>
<evidence type="ECO:0000256" key="6">
    <source>
        <dbReference type="PIRSR" id="PIRSR000149-3"/>
    </source>
</evidence>
<accession>A0A0Q4B7Z9</accession>
<dbReference type="PRINTS" id="PR00078">
    <property type="entry name" value="G3PDHDRGNASE"/>
</dbReference>
<keyword evidence="3 9" id="KW-0560">Oxidoreductase</keyword>
<dbReference type="InterPro" id="IPR020831">
    <property type="entry name" value="GlycerAld/Erythrose_P_DH"/>
</dbReference>
<dbReference type="Pfam" id="PF00044">
    <property type="entry name" value="Gp_dh_N"/>
    <property type="match status" value="1"/>
</dbReference>
<dbReference type="Pfam" id="PF02800">
    <property type="entry name" value="Gp_dh_C"/>
    <property type="match status" value="1"/>
</dbReference>
<protein>
    <recommendedName>
        <fullName evidence="9">Glyceraldehyde-3-phosphate dehydrogenase</fullName>
        <ecNumber evidence="9">1.2.1.-</ecNumber>
    </recommendedName>
</protein>
<evidence type="ECO:0000256" key="2">
    <source>
        <dbReference type="ARBA" id="ARBA00011881"/>
    </source>
</evidence>
<dbReference type="SMART" id="SM00846">
    <property type="entry name" value="Gp_dh_N"/>
    <property type="match status" value="1"/>
</dbReference>
<feature type="binding site" evidence="5">
    <location>
        <begin position="214"/>
        <end position="215"/>
    </location>
    <ligand>
        <name>D-glyceraldehyde 3-phosphate</name>
        <dbReference type="ChEBI" id="CHEBI:59776"/>
    </ligand>
</feature>
<sequence length="338" mass="37071">MEKVRVAINGFGRIGRQVFKAIYERDDLEVVAINGLMDAVSMCYLTRYDSTQGRFPGHLEAQGDYLVLDGRPIPLSSEPLPAKINWRAEPDVVVESSGVFRRKESPKGGYGDHLRGSVKKVILTAPAKDSIDKMVVVGVNDSVIKPEDKFISNASCTTNCLAPVVKVLHRELGVVNGFMNTVHSYTNDQRILDRMHDDLRRSRAAAVSQIPTTTGAAKSIGIIIPDLKGKLDGVSVRVPTATGSLVDFVCNVKKTPTVEEINAMMRAESEKPEMQAILAYTEDPIVSADVIHDPHSAIFDALSTKVIGNLIKVLAWYDNEWGYSCRVADLCVKVMEGK</sequence>
<feature type="binding site" evidence="6">
    <location>
        <position position="124"/>
    </location>
    <ligand>
        <name>NAD(+)</name>
        <dbReference type="ChEBI" id="CHEBI:57540"/>
    </ligand>
</feature>
<dbReference type="EMBL" id="LIIK01000035">
    <property type="protein sequence ID" value="KQM08486.1"/>
    <property type="molecule type" value="Genomic_DNA"/>
</dbReference>
<feature type="binding site" evidence="6">
    <location>
        <begin position="13"/>
        <end position="14"/>
    </location>
    <ligand>
        <name>NAD(+)</name>
        <dbReference type="ChEBI" id="CHEBI:57540"/>
    </ligand>
</feature>
<keyword evidence="12" id="KW-1185">Reference proteome</keyword>
<dbReference type="EC" id="1.2.1.-" evidence="9"/>
<dbReference type="PROSITE" id="PS00071">
    <property type="entry name" value="GAPDH"/>
    <property type="match status" value="1"/>
</dbReference>
<feature type="active site" description="Nucleophile" evidence="4">
    <location>
        <position position="156"/>
    </location>
</feature>
<comment type="similarity">
    <text evidence="1 8">Belongs to the glyceraldehyde-3-phosphate dehydrogenase family.</text>
</comment>
<dbReference type="SUPFAM" id="SSF51735">
    <property type="entry name" value="NAD(P)-binding Rossmann-fold domains"/>
    <property type="match status" value="1"/>
</dbReference>
<dbReference type="GO" id="GO:0016620">
    <property type="term" value="F:oxidoreductase activity, acting on the aldehyde or oxo group of donors, NAD or NADP as acceptor"/>
    <property type="evidence" value="ECO:0007669"/>
    <property type="project" value="InterPro"/>
</dbReference>
<dbReference type="PANTHER" id="PTHR43148">
    <property type="entry name" value="GLYCERALDEHYDE-3-PHOSPHATE DEHYDROGENASE 2"/>
    <property type="match status" value="1"/>
</dbReference>